<dbReference type="Pfam" id="PF17862">
    <property type="entry name" value="AAA_lid_3"/>
    <property type="match status" value="1"/>
</dbReference>
<dbReference type="Gene3D" id="3.40.50.300">
    <property type="entry name" value="P-loop containing nucleotide triphosphate hydrolases"/>
    <property type="match status" value="1"/>
</dbReference>
<evidence type="ECO:0000256" key="3">
    <source>
        <dbReference type="ARBA" id="ARBA00022787"/>
    </source>
</evidence>
<keyword evidence="5" id="KW-0496">Mitochondrion</keyword>
<feature type="region of interest" description="Disordered" evidence="6">
    <location>
        <begin position="380"/>
        <end position="401"/>
    </location>
</feature>
<feature type="region of interest" description="Disordered" evidence="6">
    <location>
        <begin position="120"/>
        <end position="154"/>
    </location>
</feature>
<keyword evidence="2" id="KW-0547">Nucleotide-binding</keyword>
<evidence type="ECO:0000256" key="4">
    <source>
        <dbReference type="ARBA" id="ARBA00022840"/>
    </source>
</evidence>
<feature type="region of interest" description="Disordered" evidence="6">
    <location>
        <begin position="342"/>
        <end position="365"/>
    </location>
</feature>
<proteinExistence type="predicted"/>
<keyword evidence="9" id="KW-1185">Reference proteome</keyword>
<feature type="domain" description="AAA+ ATPase" evidence="7">
    <location>
        <begin position="469"/>
        <end position="610"/>
    </location>
</feature>
<feature type="compositionally biased region" description="Basic and acidic residues" evidence="6">
    <location>
        <begin position="382"/>
        <end position="392"/>
    </location>
</feature>
<name>A0A0C9VPH4_SPHS4</name>
<dbReference type="HOGENOM" id="CLU_004423_0_0_1"/>
<dbReference type="AlphaFoldDB" id="A0A0C9VPH4"/>
<dbReference type="OrthoDB" id="39734at2759"/>
<feature type="compositionally biased region" description="Acidic residues" evidence="6">
    <location>
        <begin position="138"/>
        <end position="148"/>
    </location>
</feature>
<evidence type="ECO:0000256" key="2">
    <source>
        <dbReference type="ARBA" id="ARBA00022741"/>
    </source>
</evidence>
<evidence type="ECO:0000256" key="1">
    <source>
        <dbReference type="ARBA" id="ARBA00004572"/>
    </source>
</evidence>
<feature type="compositionally biased region" description="Low complexity" evidence="6">
    <location>
        <begin position="125"/>
        <end position="137"/>
    </location>
</feature>
<dbReference type="EMBL" id="KN837119">
    <property type="protein sequence ID" value="KIJ44017.1"/>
    <property type="molecule type" value="Genomic_DNA"/>
</dbReference>
<evidence type="ECO:0000259" key="7">
    <source>
        <dbReference type="SMART" id="SM00382"/>
    </source>
</evidence>
<dbReference type="GO" id="GO:0016887">
    <property type="term" value="F:ATP hydrolysis activity"/>
    <property type="evidence" value="ECO:0007669"/>
    <property type="project" value="InterPro"/>
</dbReference>
<feature type="non-terminal residue" evidence="8">
    <location>
        <position position="813"/>
    </location>
</feature>
<reference evidence="8 9" key="1">
    <citation type="submission" date="2014-06" db="EMBL/GenBank/DDBJ databases">
        <title>Evolutionary Origins and Diversification of the Mycorrhizal Mutualists.</title>
        <authorList>
            <consortium name="DOE Joint Genome Institute"/>
            <consortium name="Mycorrhizal Genomics Consortium"/>
            <person name="Kohler A."/>
            <person name="Kuo A."/>
            <person name="Nagy L.G."/>
            <person name="Floudas D."/>
            <person name="Copeland A."/>
            <person name="Barry K.W."/>
            <person name="Cichocki N."/>
            <person name="Veneault-Fourrey C."/>
            <person name="LaButti K."/>
            <person name="Lindquist E.A."/>
            <person name="Lipzen A."/>
            <person name="Lundell T."/>
            <person name="Morin E."/>
            <person name="Murat C."/>
            <person name="Riley R."/>
            <person name="Ohm R."/>
            <person name="Sun H."/>
            <person name="Tunlid A."/>
            <person name="Henrissat B."/>
            <person name="Grigoriev I.V."/>
            <person name="Hibbett D.S."/>
            <person name="Martin F."/>
        </authorList>
    </citation>
    <scope>NUCLEOTIDE SEQUENCE [LARGE SCALE GENOMIC DNA]</scope>
    <source>
        <strain evidence="8 9">SS14</strain>
    </source>
</reference>
<evidence type="ECO:0000313" key="9">
    <source>
        <dbReference type="Proteomes" id="UP000054279"/>
    </source>
</evidence>
<dbReference type="PANTHER" id="PTHR45644:SF56">
    <property type="entry name" value="AAA ATPASE, PUTATIVE (AFU_ORTHOLOGUE AFUA_2G12920)-RELATED"/>
    <property type="match status" value="1"/>
</dbReference>
<dbReference type="InterPro" id="IPR041569">
    <property type="entry name" value="AAA_lid_3"/>
</dbReference>
<accession>A0A0C9VPH4</accession>
<evidence type="ECO:0000256" key="6">
    <source>
        <dbReference type="SAM" id="MobiDB-lite"/>
    </source>
</evidence>
<sequence length="813" mass="88261">PPDLNILWTPDAIHTPLPSALPPPELLQDALVNLLITLHPQTQHRATYSTQDGSPVEPTLGLYCPIEGGEYVIDETVRDLARRARAEVVVLDTIEVAAGEWGAFGKAASVIQLPENPLHFPPSAVPSSPSPSSSNVAVEEEAEDDDDNDGPHFILSASQPFPFGQLNLSGSRQSRSSIVISRRTPPSKAKMFFDDIVNIPSPSTESRDLGLPLRSPPRIIYIRDYPTLAPMANSWFPSLVASVRGHRQGPLSRPTSPVTSPVTIILGMTPPIIPQRSQSAGASGSPAKLLNLLLNRRLQTFPPRRNDYGKTAEPWDESEAAEKARERRLQDRLRLWEHGDPRFYEELPEPPTSSERSPGSASGSSIIIAGPIWVEEFSGKTAGEKEREKESEGTDQPPVDEVIEKVKRDSSLEPHEQRLLGCIVDPALMTTSFDQVHLPTHTIDSVRTIVSLPLLHPHAFAHGILKYHAMTGALLFGPPGTGKTLIVRALAKESGARMLLIKPSDVLDMYVGEGEKLVRSVFSLARRLSPCVVFLDELDALLGARVSGRESGGALAHRAIITEFMQEMDGLRSSSKDSNVIVIGATNRPFDLDDAVLRRLPRRLLVDLPGEKERKEILKILLCDEKLAPEIDLDHLAKRTEAFSGSDLKHLCVAAALDAVKQNVILPWTVHRPDKPAEKTLEATSDSTATPIPEPTAAAETAAETAGETVAETVAKILAPASTSASASDNGSAAGQHRVLQMSNFNKALKEITPSASESLGTLADLRKWNEQFGEGGRQQKKKMWGRGFGFTKANPEGGEGKVDVNVTTGQTR</sequence>
<dbReference type="Pfam" id="PF00004">
    <property type="entry name" value="AAA"/>
    <property type="match status" value="1"/>
</dbReference>
<dbReference type="Gene3D" id="1.10.8.60">
    <property type="match status" value="1"/>
</dbReference>
<protein>
    <recommendedName>
        <fullName evidence="7">AAA+ ATPase domain-containing protein</fullName>
    </recommendedName>
</protein>
<comment type="subcellular location">
    <subcellularLocation>
        <location evidence="1">Mitochondrion outer membrane</location>
        <topology evidence="1">Single-pass membrane protein</topology>
    </subcellularLocation>
</comment>
<feature type="region of interest" description="Disordered" evidence="6">
    <location>
        <begin position="774"/>
        <end position="813"/>
    </location>
</feature>
<dbReference type="InterPro" id="IPR051701">
    <property type="entry name" value="Mito_OM_Translocase_MSP1"/>
</dbReference>
<evidence type="ECO:0000256" key="5">
    <source>
        <dbReference type="ARBA" id="ARBA00023128"/>
    </source>
</evidence>
<dbReference type="SMART" id="SM00382">
    <property type="entry name" value="AAA"/>
    <property type="match status" value="1"/>
</dbReference>
<dbReference type="InterPro" id="IPR003960">
    <property type="entry name" value="ATPase_AAA_CS"/>
</dbReference>
<dbReference type="InterPro" id="IPR003959">
    <property type="entry name" value="ATPase_AAA_core"/>
</dbReference>
<feature type="region of interest" description="Disordered" evidence="6">
    <location>
        <begin position="301"/>
        <end position="323"/>
    </location>
</feature>
<keyword evidence="4" id="KW-0067">ATP-binding</keyword>
<dbReference type="SUPFAM" id="SSF52540">
    <property type="entry name" value="P-loop containing nucleoside triphosphate hydrolases"/>
    <property type="match status" value="1"/>
</dbReference>
<dbReference type="InterPro" id="IPR003593">
    <property type="entry name" value="AAA+_ATPase"/>
</dbReference>
<keyword evidence="3" id="KW-0472">Membrane</keyword>
<keyword evidence="3" id="KW-1000">Mitochondrion outer membrane</keyword>
<dbReference type="PANTHER" id="PTHR45644">
    <property type="entry name" value="AAA ATPASE, PUTATIVE (AFU_ORTHOLOGUE AFUA_2G12920)-RELATED-RELATED"/>
    <property type="match status" value="1"/>
</dbReference>
<dbReference type="GO" id="GO:0005741">
    <property type="term" value="C:mitochondrial outer membrane"/>
    <property type="evidence" value="ECO:0007669"/>
    <property type="project" value="UniProtKB-SubCell"/>
</dbReference>
<gene>
    <name evidence="8" type="ORF">M422DRAFT_169052</name>
</gene>
<evidence type="ECO:0000313" key="8">
    <source>
        <dbReference type="EMBL" id="KIJ44017.1"/>
    </source>
</evidence>
<dbReference type="Proteomes" id="UP000054279">
    <property type="component" value="Unassembled WGS sequence"/>
</dbReference>
<feature type="region of interest" description="Disordered" evidence="6">
    <location>
        <begin position="676"/>
        <end position="706"/>
    </location>
</feature>
<dbReference type="GO" id="GO:0005524">
    <property type="term" value="F:ATP binding"/>
    <property type="evidence" value="ECO:0007669"/>
    <property type="project" value="UniProtKB-KW"/>
</dbReference>
<feature type="compositionally biased region" description="Low complexity" evidence="6">
    <location>
        <begin position="688"/>
        <end position="706"/>
    </location>
</feature>
<dbReference type="InterPro" id="IPR027417">
    <property type="entry name" value="P-loop_NTPase"/>
</dbReference>
<dbReference type="PROSITE" id="PS00674">
    <property type="entry name" value="AAA"/>
    <property type="match status" value="1"/>
</dbReference>
<organism evidence="8 9">
    <name type="scientific">Sphaerobolus stellatus (strain SS14)</name>
    <dbReference type="NCBI Taxonomy" id="990650"/>
    <lineage>
        <taxon>Eukaryota</taxon>
        <taxon>Fungi</taxon>
        <taxon>Dikarya</taxon>
        <taxon>Basidiomycota</taxon>
        <taxon>Agaricomycotina</taxon>
        <taxon>Agaricomycetes</taxon>
        <taxon>Phallomycetidae</taxon>
        <taxon>Geastrales</taxon>
        <taxon>Sphaerobolaceae</taxon>
        <taxon>Sphaerobolus</taxon>
    </lineage>
</organism>